<feature type="region of interest" description="Disordered" evidence="1">
    <location>
        <begin position="14"/>
        <end position="59"/>
    </location>
</feature>
<dbReference type="GO" id="GO:0003677">
    <property type="term" value="F:DNA binding"/>
    <property type="evidence" value="ECO:0007669"/>
    <property type="project" value="TreeGrafter"/>
</dbReference>
<dbReference type="GO" id="GO:0016887">
    <property type="term" value="F:ATP hydrolysis activity"/>
    <property type="evidence" value="ECO:0007669"/>
    <property type="project" value="InterPro"/>
</dbReference>
<dbReference type="GO" id="GO:0005524">
    <property type="term" value="F:ATP binding"/>
    <property type="evidence" value="ECO:0007669"/>
    <property type="project" value="InterPro"/>
</dbReference>
<dbReference type="Pfam" id="PF00004">
    <property type="entry name" value="AAA"/>
    <property type="match status" value="1"/>
</dbReference>
<dbReference type="EMBL" id="WJBH02000001">
    <property type="protein sequence ID" value="KAI9564819.1"/>
    <property type="molecule type" value="Genomic_DNA"/>
</dbReference>
<dbReference type="Proteomes" id="UP000820818">
    <property type="component" value="Linkage Group LG1"/>
</dbReference>
<feature type="domain" description="ATPase AAA-type core" evidence="2">
    <location>
        <begin position="506"/>
        <end position="654"/>
    </location>
</feature>
<protein>
    <recommendedName>
        <fullName evidence="2">ATPase AAA-type core domain-containing protein</fullName>
    </recommendedName>
</protein>
<sequence length="984" mass="110710">MSNRNLMHYFSPHATKPTEMMGCDGIPGDLPETSAKSVTKRPRTSKVKPIVVDDEDDDDFDNDSLFLPRTTQPGNASITKYFSRVDREAATNKSSKKSKPCVMTVEAQVHGSPPKKGSKIHTVKKAQKKKKRKLGIPSAIADTIELISSEELVTTESSPSPEVMDSVQLLEPQPSTPKSQWKMKICLSSNVKVSDDDVEDSKIQEGPRRSTRVRVRPERIQNEPAEVECKNVPLKKRKKGEKKMKEDDDDLEIIAEDIAPIFLKKKLEDEARAMKKAKQEFLFSGVPEVLKQQTAALVALELRPVEIFPKISHVTQAGSQPWRLPFPDRLSRLLRKSHPHSKINRPTAFSSNLNSSNVDISSSSNRSISLKQAPYLEWRYCKDWITRLKEDYSLSFPFFRTLRTLLPRTNKEDDGSQHLPWTDAYAPKHSNDILTNNRGSSLHIKNWLNQWKSRAGEEITTLPKKKAKKVGKRKRISSDCTDSEEAVVEESSNASWNPEDQLCNCILLVGPPGCGKTATIYALAEELGYNVLEVNASSRRNGKTVLSHLHEATQSHSLNNNSNAVTNSMEKLFFGGGKSAVKASRPETKTALSLVLFEDVDIVFESEDESFYNALTTLIQTSKRPIVLTLGSTEERALTLIQDKIKSYFDIVYFLSPDTATACGYLWSVSLAEGYPLEWKALENWVGSRGVMNLDLRSLLLKLQFLLQSHPLRLKLNFSQLQLKNDEEGACCNGGRSWGSSSNSSDTIPVQLIELPLFETLSEWPYASAPRSLRFTYDADSDAILMTDSKAKKRFSRILSNDSLVDPDAVEETIEGDEEPLSKTKGWRGDLTHLARCMDLRSGKELLSSCLERDDLSWNDACLLHEIQQLMTDRCSQLMEKNLGNMARTSIESSLSDLRHNHVTKTANRVLLRCSVPRNVLLNHRSHSADVLPYLRSFVRVDLEQSIAKRRRKPRSRMESPTTRLPTLDLVLSTSSAIHLANNF</sequence>
<comment type="caution">
    <text evidence="3">The sequence shown here is derived from an EMBL/GenBank/DDBJ whole genome shotgun (WGS) entry which is preliminary data.</text>
</comment>
<evidence type="ECO:0000313" key="3">
    <source>
        <dbReference type="EMBL" id="KAI9564819.1"/>
    </source>
</evidence>
<dbReference type="InterPro" id="IPR027417">
    <property type="entry name" value="P-loop_NTPase"/>
</dbReference>
<dbReference type="GO" id="GO:0005634">
    <property type="term" value="C:nucleus"/>
    <property type="evidence" value="ECO:0007669"/>
    <property type="project" value="TreeGrafter"/>
</dbReference>
<dbReference type="GO" id="GO:0061860">
    <property type="term" value="F:DNA clamp unloader activity"/>
    <property type="evidence" value="ECO:0007669"/>
    <property type="project" value="TreeGrafter"/>
</dbReference>
<evidence type="ECO:0000259" key="2">
    <source>
        <dbReference type="Pfam" id="PF00004"/>
    </source>
</evidence>
<gene>
    <name evidence="3" type="ORF">GHT06_008560</name>
</gene>
<keyword evidence="4" id="KW-1185">Reference proteome</keyword>
<dbReference type="AlphaFoldDB" id="A0AAD5L3Z0"/>
<dbReference type="Gene3D" id="3.40.50.300">
    <property type="entry name" value="P-loop containing nucleotide triphosphate hydrolases"/>
    <property type="match status" value="1"/>
</dbReference>
<evidence type="ECO:0000256" key="1">
    <source>
        <dbReference type="SAM" id="MobiDB-lite"/>
    </source>
</evidence>
<dbReference type="PANTHER" id="PTHR23389">
    <property type="entry name" value="CHROMOSOME TRANSMISSION FIDELITY FACTOR 18"/>
    <property type="match status" value="1"/>
</dbReference>
<dbReference type="CDD" id="cd00009">
    <property type="entry name" value="AAA"/>
    <property type="match status" value="1"/>
</dbReference>
<dbReference type="InterPro" id="IPR003959">
    <property type="entry name" value="ATPase_AAA_core"/>
</dbReference>
<dbReference type="SUPFAM" id="SSF52540">
    <property type="entry name" value="P-loop containing nucleoside triphosphate hydrolases"/>
    <property type="match status" value="2"/>
</dbReference>
<name>A0AAD5L3Z0_9CRUS</name>
<organism evidence="3 4">
    <name type="scientific">Daphnia sinensis</name>
    <dbReference type="NCBI Taxonomy" id="1820382"/>
    <lineage>
        <taxon>Eukaryota</taxon>
        <taxon>Metazoa</taxon>
        <taxon>Ecdysozoa</taxon>
        <taxon>Arthropoda</taxon>
        <taxon>Crustacea</taxon>
        <taxon>Branchiopoda</taxon>
        <taxon>Diplostraca</taxon>
        <taxon>Cladocera</taxon>
        <taxon>Anomopoda</taxon>
        <taxon>Daphniidae</taxon>
        <taxon>Daphnia</taxon>
        <taxon>Daphnia similis group</taxon>
    </lineage>
</organism>
<evidence type="ECO:0000313" key="4">
    <source>
        <dbReference type="Proteomes" id="UP000820818"/>
    </source>
</evidence>
<reference evidence="3 4" key="1">
    <citation type="submission" date="2022-05" db="EMBL/GenBank/DDBJ databases">
        <title>A multi-omics perspective on studying reproductive biology in Daphnia sinensis.</title>
        <authorList>
            <person name="Jia J."/>
        </authorList>
    </citation>
    <scope>NUCLEOTIDE SEQUENCE [LARGE SCALE GENOMIC DNA]</scope>
    <source>
        <strain evidence="3 4">WSL</strain>
    </source>
</reference>
<proteinExistence type="predicted"/>
<accession>A0AAD5L3Z0</accession>
<dbReference type="PANTHER" id="PTHR23389:SF21">
    <property type="entry name" value="ATPASE FAMILY AAA DOMAIN-CONTAINING PROTEIN 5"/>
    <property type="match status" value="1"/>
</dbReference>